<sequence>MSLQGGEYKKDCRLHQSIILYLKGITQTK</sequence>
<keyword evidence="2" id="KW-1185">Reference proteome</keyword>
<reference evidence="1 2" key="1">
    <citation type="submission" date="2019-03" db="EMBL/GenBank/DDBJ databases">
        <title>Genomic Encyclopedia of Type Strains, Phase IV (KMG-IV): sequencing the most valuable type-strain genomes for metagenomic binning, comparative biology and taxonomic classification.</title>
        <authorList>
            <person name="Goeker M."/>
        </authorList>
    </citation>
    <scope>NUCLEOTIDE SEQUENCE [LARGE SCALE GENOMIC DNA]</scope>
    <source>
        <strain evidence="1 2">DSM 22362</strain>
    </source>
</reference>
<comment type="caution">
    <text evidence="1">The sequence shown here is derived from an EMBL/GenBank/DDBJ whole genome shotgun (WGS) entry which is preliminary data.</text>
</comment>
<evidence type="ECO:0000313" key="1">
    <source>
        <dbReference type="EMBL" id="TCV08035.1"/>
    </source>
</evidence>
<name>A0A4V2VTP1_9SPHI</name>
<dbReference type="AlphaFoldDB" id="A0A4V2VTP1"/>
<protein>
    <submittedName>
        <fullName evidence="1">Uncharacterized protein</fullName>
    </submittedName>
</protein>
<dbReference type="EMBL" id="SMBZ01000049">
    <property type="protein sequence ID" value="TCV08035.1"/>
    <property type="molecule type" value="Genomic_DNA"/>
</dbReference>
<dbReference type="Proteomes" id="UP000295197">
    <property type="component" value="Unassembled WGS sequence"/>
</dbReference>
<evidence type="ECO:0000313" key="2">
    <source>
        <dbReference type="Proteomes" id="UP000295197"/>
    </source>
</evidence>
<proteinExistence type="predicted"/>
<organism evidence="1 2">
    <name type="scientific">Sphingobacterium alimentarium</name>
    <dbReference type="NCBI Taxonomy" id="797292"/>
    <lineage>
        <taxon>Bacteria</taxon>
        <taxon>Pseudomonadati</taxon>
        <taxon>Bacteroidota</taxon>
        <taxon>Sphingobacteriia</taxon>
        <taxon>Sphingobacteriales</taxon>
        <taxon>Sphingobacteriaceae</taxon>
        <taxon>Sphingobacterium</taxon>
    </lineage>
</organism>
<accession>A0A4V2VTP1</accession>
<gene>
    <name evidence="1" type="ORF">EDC17_104921</name>
</gene>